<evidence type="ECO:0000313" key="3">
    <source>
        <dbReference type="Proteomes" id="UP001597097"/>
    </source>
</evidence>
<gene>
    <name evidence="2" type="ORF">ACFSJ0_21700</name>
</gene>
<protein>
    <recommendedName>
        <fullName evidence="4">XRE family transcriptional regulator</fullName>
    </recommendedName>
</protein>
<reference evidence="3" key="1">
    <citation type="journal article" date="2019" name="Int. J. Syst. Evol. Microbiol.">
        <title>The Global Catalogue of Microorganisms (GCM) 10K type strain sequencing project: providing services to taxonomists for standard genome sequencing and annotation.</title>
        <authorList>
            <consortium name="The Broad Institute Genomics Platform"/>
            <consortium name="The Broad Institute Genome Sequencing Center for Infectious Disease"/>
            <person name="Wu L."/>
            <person name="Ma J."/>
        </authorList>
    </citation>
    <scope>NUCLEOTIDE SEQUENCE [LARGE SCALE GENOMIC DNA]</scope>
    <source>
        <strain evidence="3">CGMCC 1.15399</strain>
    </source>
</reference>
<dbReference type="RefSeq" id="WP_219534186.1">
    <property type="nucleotide sequence ID" value="NZ_JAHKRM010000021.1"/>
</dbReference>
<sequence>MTATPPPSPSAATDEATFMAGLRALKAWSGRSFRQLERCASAAGDTLPSSTASTMLGKNRLPREELLVAFVRGCGLGEENVRAWVVARTKIVDGTAAAPIAAPLRHATWRRPVIVAAAALAMAFAGGAAVTALLAGGSIDTEETVVVTR</sequence>
<keyword evidence="1" id="KW-0472">Membrane</keyword>
<organism evidence="2 3">
    <name type="scientific">Nonomuraea guangzhouensis</name>
    <dbReference type="NCBI Taxonomy" id="1291555"/>
    <lineage>
        <taxon>Bacteria</taxon>
        <taxon>Bacillati</taxon>
        <taxon>Actinomycetota</taxon>
        <taxon>Actinomycetes</taxon>
        <taxon>Streptosporangiales</taxon>
        <taxon>Streptosporangiaceae</taxon>
        <taxon>Nonomuraea</taxon>
    </lineage>
</organism>
<evidence type="ECO:0000313" key="2">
    <source>
        <dbReference type="EMBL" id="MFD1539683.1"/>
    </source>
</evidence>
<proteinExistence type="predicted"/>
<dbReference type="EMBL" id="JBHUCM010000017">
    <property type="protein sequence ID" value="MFD1539683.1"/>
    <property type="molecule type" value="Genomic_DNA"/>
</dbReference>
<accession>A0ABW4GBK8</accession>
<keyword evidence="1" id="KW-0812">Transmembrane</keyword>
<evidence type="ECO:0000256" key="1">
    <source>
        <dbReference type="SAM" id="Phobius"/>
    </source>
</evidence>
<keyword evidence="1" id="KW-1133">Transmembrane helix</keyword>
<evidence type="ECO:0008006" key="4">
    <source>
        <dbReference type="Google" id="ProtNLM"/>
    </source>
</evidence>
<name>A0ABW4GBK8_9ACTN</name>
<keyword evidence="3" id="KW-1185">Reference proteome</keyword>
<feature type="transmembrane region" description="Helical" evidence="1">
    <location>
        <begin position="113"/>
        <end position="135"/>
    </location>
</feature>
<comment type="caution">
    <text evidence="2">The sequence shown here is derived from an EMBL/GenBank/DDBJ whole genome shotgun (WGS) entry which is preliminary data.</text>
</comment>
<dbReference type="Proteomes" id="UP001597097">
    <property type="component" value="Unassembled WGS sequence"/>
</dbReference>